<dbReference type="EMBL" id="JAHLEM010000984">
    <property type="protein sequence ID" value="MBU3871221.1"/>
    <property type="molecule type" value="Genomic_DNA"/>
</dbReference>
<evidence type="ECO:0000313" key="4">
    <source>
        <dbReference type="Proteomes" id="UP000720508"/>
    </source>
</evidence>
<protein>
    <submittedName>
        <fullName evidence="3">Fumarylacetoacetate hydrolase family protein</fullName>
    </submittedName>
</protein>
<dbReference type="Pfam" id="PF01557">
    <property type="entry name" value="FAA_hydrolase"/>
    <property type="match status" value="1"/>
</dbReference>
<accession>A0ABS6CW98</accession>
<feature type="region of interest" description="Disordered" evidence="1">
    <location>
        <begin position="1"/>
        <end position="20"/>
    </location>
</feature>
<sequence>MDPFPHLTGTPAGVGMGRTPARYLASGDEVRTSIDGIGEMTHVLR</sequence>
<dbReference type="Proteomes" id="UP000720508">
    <property type="component" value="Unassembled WGS sequence"/>
</dbReference>
<evidence type="ECO:0000256" key="1">
    <source>
        <dbReference type="SAM" id="MobiDB-lite"/>
    </source>
</evidence>
<proteinExistence type="predicted"/>
<dbReference type="InterPro" id="IPR011234">
    <property type="entry name" value="Fumarylacetoacetase-like_C"/>
</dbReference>
<dbReference type="GO" id="GO:0016787">
    <property type="term" value="F:hydrolase activity"/>
    <property type="evidence" value="ECO:0007669"/>
    <property type="project" value="UniProtKB-KW"/>
</dbReference>
<dbReference type="RefSeq" id="WP_216347803.1">
    <property type="nucleotide sequence ID" value="NZ_JAHLEM010000984.1"/>
</dbReference>
<evidence type="ECO:0000313" key="3">
    <source>
        <dbReference type="EMBL" id="MBU3871221.1"/>
    </source>
</evidence>
<comment type="caution">
    <text evidence="3">The sequence shown here is derived from an EMBL/GenBank/DDBJ whole genome shotgun (WGS) entry which is preliminary data.</text>
</comment>
<keyword evidence="4" id="KW-1185">Reference proteome</keyword>
<organism evidence="3 4">
    <name type="scientific">Streptomyces niphimycinicus</name>
    <dbReference type="NCBI Taxonomy" id="2842201"/>
    <lineage>
        <taxon>Bacteria</taxon>
        <taxon>Bacillati</taxon>
        <taxon>Actinomycetota</taxon>
        <taxon>Actinomycetes</taxon>
        <taxon>Kitasatosporales</taxon>
        <taxon>Streptomycetaceae</taxon>
        <taxon>Streptomyces</taxon>
    </lineage>
</organism>
<keyword evidence="3" id="KW-0378">Hydrolase</keyword>
<evidence type="ECO:0000259" key="2">
    <source>
        <dbReference type="Pfam" id="PF01557"/>
    </source>
</evidence>
<reference evidence="3 4" key="1">
    <citation type="submission" date="2021-06" db="EMBL/GenBank/DDBJ databases">
        <authorList>
            <person name="Pan X."/>
        </authorList>
    </citation>
    <scope>NUCLEOTIDE SEQUENCE [LARGE SCALE GENOMIC DNA]</scope>
    <source>
        <strain evidence="3 4">4503</strain>
    </source>
</reference>
<gene>
    <name evidence="3" type="ORF">KN815_46410</name>
</gene>
<name>A0ABS6CW98_9ACTN</name>
<feature type="domain" description="Fumarylacetoacetase-like C-terminal" evidence="2">
    <location>
        <begin position="7"/>
        <end position="43"/>
    </location>
</feature>